<dbReference type="SUPFAM" id="SSF52518">
    <property type="entry name" value="Thiamin diphosphate-binding fold (THDP-binding)"/>
    <property type="match status" value="2"/>
</dbReference>
<dbReference type="Gene3D" id="3.40.50.970">
    <property type="match status" value="2"/>
</dbReference>
<evidence type="ECO:0000259" key="6">
    <source>
        <dbReference type="Pfam" id="PF02776"/>
    </source>
</evidence>
<comment type="similarity">
    <text evidence="1 3">Belongs to the TPP enzyme family.</text>
</comment>
<evidence type="ECO:0000313" key="7">
    <source>
        <dbReference type="EMBL" id="UQN15396.1"/>
    </source>
</evidence>
<proteinExistence type="inferred from homology"/>
<evidence type="ECO:0000259" key="5">
    <source>
        <dbReference type="Pfam" id="PF02775"/>
    </source>
</evidence>
<dbReference type="PANTHER" id="PTHR18968">
    <property type="entry name" value="THIAMINE PYROPHOSPHATE ENZYMES"/>
    <property type="match status" value="1"/>
</dbReference>
<dbReference type="EMBL" id="CP097160">
    <property type="protein sequence ID" value="UQN15396.1"/>
    <property type="molecule type" value="Genomic_DNA"/>
</dbReference>
<dbReference type="CDD" id="cd00568">
    <property type="entry name" value="TPP_enzymes"/>
    <property type="match status" value="1"/>
</dbReference>
<dbReference type="Gene3D" id="3.40.50.1220">
    <property type="entry name" value="TPP-binding domain"/>
    <property type="match status" value="1"/>
</dbReference>
<organism evidence="7">
    <name type="scientific">Gulosibacter sediminis</name>
    <dbReference type="NCBI Taxonomy" id="1729695"/>
    <lineage>
        <taxon>Bacteria</taxon>
        <taxon>Bacillati</taxon>
        <taxon>Actinomycetota</taxon>
        <taxon>Actinomycetes</taxon>
        <taxon>Micrococcales</taxon>
        <taxon>Microbacteriaceae</taxon>
        <taxon>Gulosibacter</taxon>
    </lineage>
</organism>
<dbReference type="Pfam" id="PF00205">
    <property type="entry name" value="TPP_enzyme_M"/>
    <property type="match status" value="1"/>
</dbReference>
<dbReference type="CDD" id="cd07035">
    <property type="entry name" value="TPP_PYR_POX_like"/>
    <property type="match status" value="1"/>
</dbReference>
<protein>
    <submittedName>
        <fullName evidence="7">Thiamine pyrophosphate-binding protein</fullName>
    </submittedName>
</protein>
<keyword evidence="2 3" id="KW-0786">Thiamine pyrophosphate</keyword>
<evidence type="ECO:0000256" key="1">
    <source>
        <dbReference type="ARBA" id="ARBA00007812"/>
    </source>
</evidence>
<dbReference type="InterPro" id="IPR012000">
    <property type="entry name" value="Thiamin_PyroP_enz_cen_dom"/>
</dbReference>
<evidence type="ECO:0000256" key="2">
    <source>
        <dbReference type="ARBA" id="ARBA00023052"/>
    </source>
</evidence>
<evidence type="ECO:0000256" key="3">
    <source>
        <dbReference type="RuleBase" id="RU362132"/>
    </source>
</evidence>
<evidence type="ECO:0000259" key="4">
    <source>
        <dbReference type="Pfam" id="PF00205"/>
    </source>
</evidence>
<dbReference type="Pfam" id="PF02776">
    <property type="entry name" value="TPP_enzyme_N"/>
    <property type="match status" value="1"/>
</dbReference>
<dbReference type="PANTHER" id="PTHR18968:SF13">
    <property type="entry name" value="ACETOLACTATE SYNTHASE CATALYTIC SUBUNIT, MITOCHONDRIAL"/>
    <property type="match status" value="1"/>
</dbReference>
<feature type="domain" description="Thiamine pyrophosphate enzyme N-terminal TPP-binding" evidence="6">
    <location>
        <begin position="3"/>
        <end position="106"/>
    </location>
</feature>
<dbReference type="Pfam" id="PF02775">
    <property type="entry name" value="TPP_enzyme_C"/>
    <property type="match status" value="1"/>
</dbReference>
<dbReference type="InterPro" id="IPR011766">
    <property type="entry name" value="TPP_enzyme_TPP-bd"/>
</dbReference>
<dbReference type="InterPro" id="IPR029061">
    <property type="entry name" value="THDP-binding"/>
</dbReference>
<accession>A0ABY4MY94</accession>
<feature type="domain" description="Thiamine pyrophosphate enzyme TPP-binding" evidence="5">
    <location>
        <begin position="387"/>
        <end position="536"/>
    </location>
</feature>
<dbReference type="InterPro" id="IPR012001">
    <property type="entry name" value="Thiamin_PyroP_enz_TPP-bd_dom"/>
</dbReference>
<gene>
    <name evidence="7" type="ORF">M3M28_02710</name>
</gene>
<dbReference type="InterPro" id="IPR045229">
    <property type="entry name" value="TPP_enz"/>
</dbReference>
<reference evidence="7" key="1">
    <citation type="submission" date="2022-05" db="EMBL/GenBank/DDBJ databases">
        <title>Complete genome sequence of toluene-degrading Gulosibacter sediminis strain ACHW.36C.</title>
        <authorList>
            <person name="Wai A.C."/>
            <person name="Lai G.K."/>
            <person name="Griffin S.D."/>
            <person name="Leung F.C."/>
        </authorList>
    </citation>
    <scope>NUCLEOTIDE SEQUENCE [LARGE SCALE GENOMIC DNA]</scope>
    <source>
        <strain evidence="7">ACHW.36C</strain>
    </source>
</reference>
<feature type="domain" description="Thiamine pyrophosphate enzyme central" evidence="4">
    <location>
        <begin position="189"/>
        <end position="316"/>
    </location>
</feature>
<name>A0ABY4MY94_9MICO</name>
<dbReference type="InterPro" id="IPR029035">
    <property type="entry name" value="DHS-like_NAD/FAD-binding_dom"/>
</dbReference>
<sequence>MTTVAERLATALAPYADEMFGLLGNGNAFVVDAMLRLTPIRYTAVRHEVATVASADAYYRATRKLAIATATYGAGFTNTITALAEASMARIPMLVLVGDAPTTGARPWDLDQEAIARAAGVKTVTVRADYVAAAVNDAVRLALTERRPVVLSLPYDLPVAATDEGDVAPIDFDQVLASERPQADAAVLEALARDLAAARTPIILAGRGALDARGDLIELADRLGAITVTTAAARGLFTGRALDAGICGGFSSEPTAEYLAAADLIVAFGAGLNQFTMGFGRMFAQARLVQLDLADAATHPAVETFIRTDAASAAAALLAHTPVPEHTTWPLLGREAVASAQFDRPFGRTSTDAAQPSPIAADGQLDPRAVTAAIDTHLPAERLIATDGGHFIGWANTYLNVPGPDSIVLVGTAFQSIGLGFSSAPGAAIAANADGRMLVLATGDGGGLMALADLDSLVRTAERATVIVYNDAAYTAEITQYGMQGLDERPMRIDQVSFAGLAQAVGANGTEVRTLDDLDAWAEWVASDERGTWVLDCRVSGEVIAPYQLEIMENLKRQAAAAR</sequence>
<dbReference type="SUPFAM" id="SSF52467">
    <property type="entry name" value="DHS-like NAD/FAD-binding domain"/>
    <property type="match status" value="1"/>
</dbReference>